<dbReference type="InterPro" id="IPR011059">
    <property type="entry name" value="Metal-dep_hydrolase_composite"/>
</dbReference>
<sequence length="358" mass="40184">MYACMQDKASWQQKVDDSVMVGPRLHGWGTFPLNGPNGMHPDSPLFHGTKDYEDVRQLVDHYANMPDEHQPTFLKTYNWIPPESYKALARYAKERGFKLSGHMPRTMTLADVIDAGQNSIAHARLFIFDCSSQQAELRSGQHWDTPLVDLYPMLIQAFEEDTCVSRYEQMAEKQVFLNPTLMTRRNDYYGVAGKFSDMLGTDYGHYLLAMEWEEDIAQHGTNISQEGIAAFRDFYHLSAATVAQASKHGVVLLAGTDSWSEYNVPGFSLHEELQAMSAAGIDNFTVLQAATINGAKYFGIDDRIGSITVGKVADLIMLDSNPILDISNTLDINTVFQGKVIYKAEHIEGLKCNPPRKK</sequence>
<evidence type="ECO:0000313" key="3">
    <source>
        <dbReference type="Proteomes" id="UP001156601"/>
    </source>
</evidence>
<dbReference type="AlphaFoldDB" id="A0AA37WJD0"/>
<dbReference type="InterPro" id="IPR032466">
    <property type="entry name" value="Metal_Hydrolase"/>
</dbReference>
<dbReference type="Pfam" id="PF01979">
    <property type="entry name" value="Amidohydro_1"/>
    <property type="match status" value="1"/>
</dbReference>
<dbReference type="Gene3D" id="2.30.40.10">
    <property type="entry name" value="Urease, subunit C, domain 1"/>
    <property type="match status" value="1"/>
</dbReference>
<feature type="domain" description="Amidohydrolase-related" evidence="1">
    <location>
        <begin position="238"/>
        <end position="339"/>
    </location>
</feature>
<dbReference type="InterPro" id="IPR051781">
    <property type="entry name" value="Metallo-dep_Hydrolase"/>
</dbReference>
<dbReference type="PANTHER" id="PTHR43135:SF3">
    <property type="entry name" value="ALPHA-D-RIBOSE 1-METHYLPHOSPHONATE 5-TRIPHOSPHATE DIPHOSPHATASE"/>
    <property type="match status" value="1"/>
</dbReference>
<dbReference type="Gene3D" id="3.20.20.140">
    <property type="entry name" value="Metal-dependent hydrolases"/>
    <property type="match status" value="1"/>
</dbReference>
<proteinExistence type="predicted"/>
<name>A0AA37WJD0_9ALTE</name>
<accession>A0AA37WJD0</accession>
<dbReference type="GO" id="GO:0016810">
    <property type="term" value="F:hydrolase activity, acting on carbon-nitrogen (but not peptide) bonds"/>
    <property type="evidence" value="ECO:0007669"/>
    <property type="project" value="InterPro"/>
</dbReference>
<gene>
    <name evidence="2" type="ORF">GCM10007852_28800</name>
</gene>
<evidence type="ECO:0000259" key="1">
    <source>
        <dbReference type="Pfam" id="PF01979"/>
    </source>
</evidence>
<keyword evidence="3" id="KW-1185">Reference proteome</keyword>
<dbReference type="EMBL" id="BSOT01000006">
    <property type="protein sequence ID" value="GLR71972.1"/>
    <property type="molecule type" value="Genomic_DNA"/>
</dbReference>
<evidence type="ECO:0000313" key="2">
    <source>
        <dbReference type="EMBL" id="GLR71972.1"/>
    </source>
</evidence>
<reference evidence="2" key="2">
    <citation type="submission" date="2023-01" db="EMBL/GenBank/DDBJ databases">
        <title>Draft genome sequence of Agaribacter marinus strain NBRC 110023.</title>
        <authorList>
            <person name="Sun Q."/>
            <person name="Mori K."/>
        </authorList>
    </citation>
    <scope>NUCLEOTIDE SEQUENCE</scope>
    <source>
        <strain evidence="2">NBRC 110023</strain>
    </source>
</reference>
<dbReference type="PANTHER" id="PTHR43135">
    <property type="entry name" value="ALPHA-D-RIBOSE 1-METHYLPHOSPHONATE 5-TRIPHOSPHATE DIPHOSPHATASE"/>
    <property type="match status" value="1"/>
</dbReference>
<dbReference type="InterPro" id="IPR006680">
    <property type="entry name" value="Amidohydro-rel"/>
</dbReference>
<organism evidence="2 3">
    <name type="scientific">Agaribacter marinus</name>
    <dbReference type="NCBI Taxonomy" id="1431249"/>
    <lineage>
        <taxon>Bacteria</taxon>
        <taxon>Pseudomonadati</taxon>
        <taxon>Pseudomonadota</taxon>
        <taxon>Gammaproteobacteria</taxon>
        <taxon>Alteromonadales</taxon>
        <taxon>Alteromonadaceae</taxon>
        <taxon>Agaribacter</taxon>
    </lineage>
</organism>
<dbReference type="Proteomes" id="UP001156601">
    <property type="component" value="Unassembled WGS sequence"/>
</dbReference>
<reference evidence="2" key="1">
    <citation type="journal article" date="2014" name="Int. J. Syst. Evol. Microbiol.">
        <title>Complete genome sequence of Corynebacterium casei LMG S-19264T (=DSM 44701T), isolated from a smear-ripened cheese.</title>
        <authorList>
            <consortium name="US DOE Joint Genome Institute (JGI-PGF)"/>
            <person name="Walter F."/>
            <person name="Albersmeier A."/>
            <person name="Kalinowski J."/>
            <person name="Ruckert C."/>
        </authorList>
    </citation>
    <scope>NUCLEOTIDE SEQUENCE</scope>
    <source>
        <strain evidence="2">NBRC 110023</strain>
    </source>
</reference>
<comment type="caution">
    <text evidence="2">The sequence shown here is derived from an EMBL/GenBank/DDBJ whole genome shotgun (WGS) entry which is preliminary data.</text>
</comment>
<protein>
    <recommendedName>
        <fullName evidence="1">Amidohydrolase-related domain-containing protein</fullName>
    </recommendedName>
</protein>
<dbReference type="SUPFAM" id="SSF51556">
    <property type="entry name" value="Metallo-dependent hydrolases"/>
    <property type="match status" value="1"/>
</dbReference>